<sequence>MAKFQVDPSSESSSGQGNGPYCTSMLCTRCVELRNLPDSNSNTTSGLFGSGLFGQPKSDKPDSKLDAPGAGFETRFGSSSCNPSIPCSPPTQQSARCDTCHYYSCICPKNDKPESSANASAPLFGTSQFGARCKTCNRSFCLCPKDKKLDSTSDAPAARSEASPCTGDIPLSQRKWTFCTKCYSHFCPNATTTVGPPLCPTCRKLGCLGGLQKPGAFGDPHRSLFTSGSPKSHGLPKGDKPDFKLDALDAKHDTLDAKFAALDAKLDACGAKLDVLLVHFDSMNS</sequence>
<proteinExistence type="predicted"/>
<protein>
    <submittedName>
        <fullName evidence="1">Uncharacterized protein</fullName>
    </submittedName>
</protein>
<evidence type="ECO:0000313" key="1">
    <source>
        <dbReference type="EMBL" id="CAG9937540.1"/>
    </source>
</evidence>
<organism evidence="1 2">
    <name type="scientific">Clonostachys rosea f. rosea IK726</name>
    <dbReference type="NCBI Taxonomy" id="1349383"/>
    <lineage>
        <taxon>Eukaryota</taxon>
        <taxon>Fungi</taxon>
        <taxon>Dikarya</taxon>
        <taxon>Ascomycota</taxon>
        <taxon>Pezizomycotina</taxon>
        <taxon>Sordariomycetes</taxon>
        <taxon>Hypocreomycetidae</taxon>
        <taxon>Hypocreales</taxon>
        <taxon>Bionectriaceae</taxon>
        <taxon>Clonostachys</taxon>
    </lineage>
</organism>
<evidence type="ECO:0000313" key="2">
    <source>
        <dbReference type="Proteomes" id="UP000836387"/>
    </source>
</evidence>
<name>A0ACA9T9G4_BIOOC</name>
<dbReference type="EMBL" id="CADEHS020000002">
    <property type="protein sequence ID" value="CAG9937540.1"/>
    <property type="molecule type" value="Genomic_DNA"/>
</dbReference>
<accession>A0ACA9T9G4</accession>
<reference evidence="1" key="2">
    <citation type="submission" date="2021-10" db="EMBL/GenBank/DDBJ databases">
        <authorList>
            <person name="Piombo E."/>
        </authorList>
    </citation>
    <scope>NUCLEOTIDE SEQUENCE</scope>
</reference>
<gene>
    <name evidence="1" type="ORF">CRV2_00005953</name>
</gene>
<keyword evidence="2" id="KW-1185">Reference proteome</keyword>
<comment type="caution">
    <text evidence="1">The sequence shown here is derived from an EMBL/GenBank/DDBJ whole genome shotgun (WGS) entry which is preliminary data.</text>
</comment>
<reference evidence="1" key="1">
    <citation type="submission" date="2020-04" db="EMBL/GenBank/DDBJ databases">
        <authorList>
            <person name="Broberg M."/>
        </authorList>
    </citation>
    <scope>NUCLEOTIDE SEQUENCE</scope>
</reference>
<dbReference type="Proteomes" id="UP000836387">
    <property type="component" value="Unassembled WGS sequence"/>
</dbReference>